<evidence type="ECO:0000313" key="1">
    <source>
        <dbReference type="EMBL" id="RDH85189.1"/>
    </source>
</evidence>
<organism evidence="1 2">
    <name type="scientific">endosymbiont of Galathealinum brachiosum</name>
    <dbReference type="NCBI Taxonomy" id="2200906"/>
    <lineage>
        <taxon>Bacteria</taxon>
        <taxon>Pseudomonadati</taxon>
        <taxon>Pseudomonadota</taxon>
        <taxon>Gammaproteobacteria</taxon>
        <taxon>sulfur-oxidizing symbionts</taxon>
    </lineage>
</organism>
<evidence type="ECO:0000313" key="2">
    <source>
        <dbReference type="Proteomes" id="UP000254266"/>
    </source>
</evidence>
<dbReference type="EMBL" id="QFXC01000006">
    <property type="protein sequence ID" value="RDH85189.1"/>
    <property type="molecule type" value="Genomic_DNA"/>
</dbReference>
<dbReference type="Proteomes" id="UP000254266">
    <property type="component" value="Unassembled WGS sequence"/>
</dbReference>
<dbReference type="AlphaFoldDB" id="A0A370DJV7"/>
<protein>
    <recommendedName>
        <fullName evidence="3">Lipoprotein</fullName>
    </recommendedName>
</protein>
<comment type="caution">
    <text evidence="1">The sequence shown here is derived from an EMBL/GenBank/DDBJ whole genome shotgun (WGS) entry which is preliminary data.</text>
</comment>
<reference evidence="1 2" key="1">
    <citation type="journal article" date="2018" name="ISME J.">
        <title>Endosymbiont genomes yield clues of tubeworm success.</title>
        <authorList>
            <person name="Li Y."/>
            <person name="Liles M.R."/>
            <person name="Halanych K.M."/>
        </authorList>
    </citation>
    <scope>NUCLEOTIDE SEQUENCE [LARGE SCALE GENOMIC DNA]</scope>
    <source>
        <strain evidence="1">A1464</strain>
    </source>
</reference>
<gene>
    <name evidence="1" type="ORF">DIZ80_02605</name>
</gene>
<name>A0A370DJV7_9GAMM</name>
<accession>A0A370DJV7</accession>
<sequence length="111" mass="12458">MKKLAFLIILFQYGCAIQPSTKTEKNINIINDEHDIYSSQYIGNINCTIRANNETVQKNIATCKSILITEAEQLNADIIHIFKEENCLKDNSIKCAASSAVNMSARAYIDQ</sequence>
<evidence type="ECO:0008006" key="3">
    <source>
        <dbReference type="Google" id="ProtNLM"/>
    </source>
</evidence>
<proteinExistence type="predicted"/>
<keyword evidence="2" id="KW-1185">Reference proteome</keyword>